<name>A0AA40T3Z7_9NOST</name>
<evidence type="ECO:0000256" key="4">
    <source>
        <dbReference type="ARBA" id="ARBA00023136"/>
    </source>
</evidence>
<sequence length="457" mass="51968">MKQNVPLNAFPSRTNSSSQQLFSGILIRWQVLSHAEKVVCLGIILIPLWWIISWGMMLLFCVIGIAIYELWNHKTIRLSKPSLEVIAILLFAIYTVISRGTNSTEVTLRLLLDPLFDFGSAGLLLWYIQSHKIRIRLQVVAWAFSIVIFLMVLWWAFFHFVLSEPYYTPPRTLYALFTDKAAYNPNQLTSVGGFLVPYYPDDKSFAGLARHTFFFPHPTVSSFAIGFAGLIFLDLKNRYVSLGLASICVLLILIAQTRNAWVALSIVFVVRWLIVSGKERGITFILILFSITIFATFSIPQGTDYVTETYINSVEATSNLRKESTEGRQLIYERTWQRFIEEPLFGHGVNGPSVTPGYEFARIGTESFILGTLFYKSGLLGTGAFLIFYILFLGKLYQTRHDRPICSFMMLLYLSLASTVTEFMGPELFIPLLCTILQVTNTNQLKANRKLKSINMI</sequence>
<evidence type="ECO:0000259" key="6">
    <source>
        <dbReference type="Pfam" id="PF04932"/>
    </source>
</evidence>
<feature type="transmembrane region" description="Helical" evidence="5">
    <location>
        <begin position="212"/>
        <end position="233"/>
    </location>
</feature>
<evidence type="ECO:0000256" key="1">
    <source>
        <dbReference type="ARBA" id="ARBA00004141"/>
    </source>
</evidence>
<dbReference type="Pfam" id="PF04932">
    <property type="entry name" value="Wzy_C"/>
    <property type="match status" value="1"/>
</dbReference>
<dbReference type="GO" id="GO:0016020">
    <property type="term" value="C:membrane"/>
    <property type="evidence" value="ECO:0007669"/>
    <property type="project" value="UniProtKB-SubCell"/>
</dbReference>
<proteinExistence type="predicted"/>
<keyword evidence="8" id="KW-1185">Reference proteome</keyword>
<feature type="transmembrane region" description="Helical" evidence="5">
    <location>
        <begin position="48"/>
        <end position="71"/>
    </location>
</feature>
<feature type="transmembrane region" description="Helical" evidence="5">
    <location>
        <begin position="239"/>
        <end position="270"/>
    </location>
</feature>
<feature type="transmembrane region" description="Helical" evidence="5">
    <location>
        <begin position="83"/>
        <end position="100"/>
    </location>
</feature>
<keyword evidence="3 5" id="KW-1133">Transmembrane helix</keyword>
<feature type="transmembrane region" description="Helical" evidence="5">
    <location>
        <begin position="373"/>
        <end position="393"/>
    </location>
</feature>
<protein>
    <submittedName>
        <fullName evidence="7">O-antigen ligase family protein</fullName>
    </submittedName>
</protein>
<dbReference type="InterPro" id="IPR007016">
    <property type="entry name" value="O-antigen_ligase-rel_domated"/>
</dbReference>
<evidence type="ECO:0000256" key="2">
    <source>
        <dbReference type="ARBA" id="ARBA00022692"/>
    </source>
</evidence>
<keyword evidence="7" id="KW-0436">Ligase</keyword>
<keyword evidence="4 5" id="KW-0472">Membrane</keyword>
<dbReference type="PANTHER" id="PTHR37422">
    <property type="entry name" value="TEICHURONIC ACID BIOSYNTHESIS PROTEIN TUAE"/>
    <property type="match status" value="1"/>
</dbReference>
<dbReference type="InterPro" id="IPR051533">
    <property type="entry name" value="WaaL-like"/>
</dbReference>
<feature type="transmembrane region" description="Helical" evidence="5">
    <location>
        <begin position="282"/>
        <end position="299"/>
    </location>
</feature>
<dbReference type="Proteomes" id="UP001165986">
    <property type="component" value="Unassembled WGS sequence"/>
</dbReference>
<dbReference type="PANTHER" id="PTHR37422:SF13">
    <property type="entry name" value="LIPOPOLYSACCHARIDE BIOSYNTHESIS PROTEIN PA4999-RELATED"/>
    <property type="match status" value="1"/>
</dbReference>
<evidence type="ECO:0000313" key="7">
    <source>
        <dbReference type="EMBL" id="MBD6620511.1"/>
    </source>
</evidence>
<reference evidence="7" key="1">
    <citation type="submission" date="2019-07" db="EMBL/GenBank/DDBJ databases">
        <title>Toxilogical consequences of a new and cryptic species of cyanobacteria (Komarekiella delphini-convector) recovered from the epidermis of a bottlenose dolphin and 1500 ft. in the air.</title>
        <authorList>
            <person name="Brown A.O."/>
            <person name="Dvorak P."/>
            <person name="Villanueva C.D."/>
            <person name="Foss A.J."/>
            <person name="Garvey A.D."/>
            <person name="Gibson Q.A."/>
            <person name="Johansen J.R."/>
            <person name="Casamatta D.A."/>
        </authorList>
    </citation>
    <scope>NUCLEOTIDE SEQUENCE</scope>
    <source>
        <strain evidence="7">SJRDD-AB1</strain>
    </source>
</reference>
<organism evidence="7 8">
    <name type="scientific">Komarekiella delphini-convector SJRDD-AB1</name>
    <dbReference type="NCBI Taxonomy" id="2593771"/>
    <lineage>
        <taxon>Bacteria</taxon>
        <taxon>Bacillati</taxon>
        <taxon>Cyanobacteriota</taxon>
        <taxon>Cyanophyceae</taxon>
        <taxon>Nostocales</taxon>
        <taxon>Nostocaceae</taxon>
        <taxon>Komarekiella</taxon>
        <taxon>Komarekiella delphini-convector</taxon>
    </lineage>
</organism>
<comment type="caution">
    <text evidence="7">The sequence shown here is derived from an EMBL/GenBank/DDBJ whole genome shotgun (WGS) entry which is preliminary data.</text>
</comment>
<evidence type="ECO:0000256" key="5">
    <source>
        <dbReference type="SAM" id="Phobius"/>
    </source>
</evidence>
<gene>
    <name evidence="7" type="ORF">FNW02_33220</name>
</gene>
<accession>A0AA40T3Z7</accession>
<comment type="subcellular location">
    <subcellularLocation>
        <location evidence="1">Membrane</location>
        <topology evidence="1">Multi-pass membrane protein</topology>
    </subcellularLocation>
</comment>
<keyword evidence="2 5" id="KW-0812">Transmembrane</keyword>
<evidence type="ECO:0000313" key="8">
    <source>
        <dbReference type="Proteomes" id="UP001165986"/>
    </source>
</evidence>
<dbReference type="GO" id="GO:0016874">
    <property type="term" value="F:ligase activity"/>
    <property type="evidence" value="ECO:0007669"/>
    <property type="project" value="UniProtKB-KW"/>
</dbReference>
<dbReference type="RefSeq" id="WP_191761824.1">
    <property type="nucleotide sequence ID" value="NZ_VJXY01000069.1"/>
</dbReference>
<evidence type="ECO:0000256" key="3">
    <source>
        <dbReference type="ARBA" id="ARBA00022989"/>
    </source>
</evidence>
<feature type="transmembrane region" description="Helical" evidence="5">
    <location>
        <begin position="106"/>
        <end position="127"/>
    </location>
</feature>
<feature type="transmembrane region" description="Helical" evidence="5">
    <location>
        <begin position="139"/>
        <end position="162"/>
    </location>
</feature>
<feature type="domain" description="O-antigen ligase-related" evidence="6">
    <location>
        <begin position="245"/>
        <end position="353"/>
    </location>
</feature>
<dbReference type="AlphaFoldDB" id="A0AA40T3Z7"/>
<dbReference type="EMBL" id="VJXY01000069">
    <property type="protein sequence ID" value="MBD6620511.1"/>
    <property type="molecule type" value="Genomic_DNA"/>
</dbReference>